<keyword evidence="3" id="KW-1185">Reference proteome</keyword>
<sequence length="121" mass="13536">MLKNCRKIVLLNNFHRIAGEARRRYRTAVAISQPSRCRLINIVPAGAAASDRREEAAGGKSYGTVAVQITREPRATGKKNNERKPLESPPVFFSLRRIKTESQLAVGTVRRTRTRPFTFAG</sequence>
<evidence type="ECO:0000313" key="3">
    <source>
        <dbReference type="Proteomes" id="UP000299102"/>
    </source>
</evidence>
<feature type="region of interest" description="Disordered" evidence="1">
    <location>
        <begin position="50"/>
        <end position="88"/>
    </location>
</feature>
<name>A0A4C1XD91_EUMVA</name>
<protein>
    <submittedName>
        <fullName evidence="2">Uncharacterized protein</fullName>
    </submittedName>
</protein>
<feature type="compositionally biased region" description="Basic and acidic residues" evidence="1">
    <location>
        <begin position="71"/>
        <end position="86"/>
    </location>
</feature>
<dbReference type="Proteomes" id="UP000299102">
    <property type="component" value="Unassembled WGS sequence"/>
</dbReference>
<reference evidence="2 3" key="1">
    <citation type="journal article" date="2019" name="Commun. Biol.">
        <title>The bagworm genome reveals a unique fibroin gene that provides high tensile strength.</title>
        <authorList>
            <person name="Kono N."/>
            <person name="Nakamura H."/>
            <person name="Ohtoshi R."/>
            <person name="Tomita M."/>
            <person name="Numata K."/>
            <person name="Arakawa K."/>
        </authorList>
    </citation>
    <scope>NUCLEOTIDE SEQUENCE [LARGE SCALE GENOMIC DNA]</scope>
</reference>
<dbReference type="AlphaFoldDB" id="A0A4C1XD91"/>
<comment type="caution">
    <text evidence="2">The sequence shown here is derived from an EMBL/GenBank/DDBJ whole genome shotgun (WGS) entry which is preliminary data.</text>
</comment>
<evidence type="ECO:0000313" key="2">
    <source>
        <dbReference type="EMBL" id="GBP61060.1"/>
    </source>
</evidence>
<gene>
    <name evidence="2" type="ORF">EVAR_51193_1</name>
</gene>
<organism evidence="2 3">
    <name type="scientific">Eumeta variegata</name>
    <name type="common">Bagworm moth</name>
    <name type="synonym">Eumeta japonica</name>
    <dbReference type="NCBI Taxonomy" id="151549"/>
    <lineage>
        <taxon>Eukaryota</taxon>
        <taxon>Metazoa</taxon>
        <taxon>Ecdysozoa</taxon>
        <taxon>Arthropoda</taxon>
        <taxon>Hexapoda</taxon>
        <taxon>Insecta</taxon>
        <taxon>Pterygota</taxon>
        <taxon>Neoptera</taxon>
        <taxon>Endopterygota</taxon>
        <taxon>Lepidoptera</taxon>
        <taxon>Glossata</taxon>
        <taxon>Ditrysia</taxon>
        <taxon>Tineoidea</taxon>
        <taxon>Psychidae</taxon>
        <taxon>Oiketicinae</taxon>
        <taxon>Eumeta</taxon>
    </lineage>
</organism>
<dbReference type="EMBL" id="BGZK01000802">
    <property type="protein sequence ID" value="GBP61060.1"/>
    <property type="molecule type" value="Genomic_DNA"/>
</dbReference>
<evidence type="ECO:0000256" key="1">
    <source>
        <dbReference type="SAM" id="MobiDB-lite"/>
    </source>
</evidence>
<proteinExistence type="predicted"/>
<accession>A0A4C1XD91</accession>